<keyword evidence="3" id="KW-1185">Reference proteome</keyword>
<sequence length="864" mass="98773">MKVFTEFPTKHIEGNLAFGRDGSVWAYYQVEGYGYDFRDYVQKIHPYNNQLSYYVENMSDLHFLMIPSLTDVNGILDETIEDIKRKDYPLKENGIDYFERLKQTLSNQRASRETNEYHTYIGVQLDPKKNEFRKVGNTGLALVAGLSDFINGFKSPVYRAMGLEPNDILKVDIEQYKHQAEGLRETLSQSMSSLVRMLSKEETLFLIEQNFSVTPNDTKLRKGYETSIDVFGVDGERKEHEARRGRAQSFYELQNAEIEEYDQKTLKLYKMVDEEIKESYVQYLVADKMTPHSLHPGSEWMFHIQNRLRFPVAVSVKAGLLRNDQIIKNLSNVRLSYEDQRQEAQKGDSSIDLNTEKAESGAIQMESRFTDTGYPAYGCSFVFRVSAKDKDQLRVRVDELKREMQAFGIHLLSPYGEMIAYFMEFIPTSPRINSDYIQYVEPTKLAGMMFGATTNIGDNRGFYIGQTLKLNRPVFIQPDLAAKAYEGVNNVVDSLAMMIAGMTGKGKSFWANLYTYLCVLTGSRALIIDPKGDRKGWAEGLPFIPPEFISVWTLGADKRDAGCLDPFRTSVSIQEAKDISLDILSFLCDLNLGDPGFTRLSEAVEHEGDQHDPCLGGVLHYFKGQLDIADMSERNREAVQGIVETLETLKRTQIAGLLFGEKGQDYRVLEVTKPLQVLMVQNLKLPRGNKAPRPIEKISEAILISITSFTKQYMLEQDRSIHKVIMQDESKTIENSSEGKNQMDFIVRMGRHYNTTLVKGTQNATDYDEDVSNMGMKFCFALKKIEEAEEMLRYFGLPVTPSNLEYLNSLDRGTALFQDIYGRTAAVRIHPVYKEIEEAFDSSTATQEDREYERERQEKIRMGV</sequence>
<accession>A0ABR8T6Q8</accession>
<evidence type="ECO:0000313" key="3">
    <source>
        <dbReference type="Proteomes" id="UP000608071"/>
    </source>
</evidence>
<dbReference type="Proteomes" id="UP000608071">
    <property type="component" value="Unassembled WGS sequence"/>
</dbReference>
<dbReference type="PANTHER" id="PTHR30121">
    <property type="entry name" value="UNCHARACTERIZED PROTEIN YJGR-RELATED"/>
    <property type="match status" value="1"/>
</dbReference>
<dbReference type="EMBL" id="JACSQL010000024">
    <property type="protein sequence ID" value="MBD7971233.1"/>
    <property type="molecule type" value="Genomic_DNA"/>
</dbReference>
<dbReference type="RefSeq" id="WP_191804990.1">
    <property type="nucleotide sequence ID" value="NZ_JACSQL010000024.1"/>
</dbReference>
<evidence type="ECO:0000256" key="1">
    <source>
        <dbReference type="SAM" id="MobiDB-lite"/>
    </source>
</evidence>
<feature type="compositionally biased region" description="Basic and acidic residues" evidence="1">
    <location>
        <begin position="847"/>
        <end position="864"/>
    </location>
</feature>
<keyword evidence="2" id="KW-0547">Nucleotide-binding</keyword>
<name>A0ABR8T6Q8_9BACL</name>
<dbReference type="Pfam" id="PF12846">
    <property type="entry name" value="AAA_10"/>
    <property type="match status" value="1"/>
</dbReference>
<dbReference type="PANTHER" id="PTHR30121:SF6">
    <property type="entry name" value="SLR6007 PROTEIN"/>
    <property type="match status" value="1"/>
</dbReference>
<keyword evidence="2" id="KW-0067">ATP-binding</keyword>
<dbReference type="InterPro" id="IPR051162">
    <property type="entry name" value="T4SS_component"/>
</dbReference>
<evidence type="ECO:0000313" key="2">
    <source>
        <dbReference type="EMBL" id="MBD7971233.1"/>
    </source>
</evidence>
<organism evidence="2 3">
    <name type="scientific">Paenibacillus gallinarum</name>
    <dbReference type="NCBI Taxonomy" id="2762232"/>
    <lineage>
        <taxon>Bacteria</taxon>
        <taxon>Bacillati</taxon>
        <taxon>Bacillota</taxon>
        <taxon>Bacilli</taxon>
        <taxon>Bacillales</taxon>
        <taxon>Paenibacillaceae</taxon>
        <taxon>Paenibacillus</taxon>
    </lineage>
</organism>
<dbReference type="SUPFAM" id="SSF52540">
    <property type="entry name" value="P-loop containing nucleoside triphosphate hydrolases"/>
    <property type="match status" value="1"/>
</dbReference>
<protein>
    <submittedName>
        <fullName evidence="2">ATP-binding protein</fullName>
    </submittedName>
</protein>
<proteinExistence type="predicted"/>
<dbReference type="Gene3D" id="3.40.50.300">
    <property type="entry name" value="P-loop containing nucleotide triphosphate hydrolases"/>
    <property type="match status" value="2"/>
</dbReference>
<dbReference type="GO" id="GO:0005524">
    <property type="term" value="F:ATP binding"/>
    <property type="evidence" value="ECO:0007669"/>
    <property type="project" value="UniProtKB-KW"/>
</dbReference>
<reference evidence="2 3" key="1">
    <citation type="submission" date="2020-08" db="EMBL/GenBank/DDBJ databases">
        <title>A Genomic Blueprint of the Chicken Gut Microbiome.</title>
        <authorList>
            <person name="Gilroy R."/>
            <person name="Ravi A."/>
            <person name="Getino M."/>
            <person name="Pursley I."/>
            <person name="Horton D.L."/>
            <person name="Alikhan N.-F."/>
            <person name="Baker D."/>
            <person name="Gharbi K."/>
            <person name="Hall N."/>
            <person name="Watson M."/>
            <person name="Adriaenssens E.M."/>
            <person name="Foster-Nyarko E."/>
            <person name="Jarju S."/>
            <person name="Secka A."/>
            <person name="Antonio M."/>
            <person name="Oren A."/>
            <person name="Chaudhuri R."/>
            <person name="La Ragione R.M."/>
            <person name="Hildebrand F."/>
            <person name="Pallen M.J."/>
        </authorList>
    </citation>
    <scope>NUCLEOTIDE SEQUENCE [LARGE SCALE GENOMIC DNA]</scope>
    <source>
        <strain evidence="2 3">Sa2BVA9</strain>
    </source>
</reference>
<comment type="caution">
    <text evidence="2">The sequence shown here is derived from an EMBL/GenBank/DDBJ whole genome shotgun (WGS) entry which is preliminary data.</text>
</comment>
<dbReference type="InterPro" id="IPR027417">
    <property type="entry name" value="P-loop_NTPase"/>
</dbReference>
<gene>
    <name evidence="2" type="ORF">H9647_24525</name>
</gene>
<feature type="region of interest" description="Disordered" evidence="1">
    <location>
        <begin position="841"/>
        <end position="864"/>
    </location>
</feature>